<dbReference type="InterPro" id="IPR025996">
    <property type="entry name" value="MT1864/Rv1816-like_C"/>
</dbReference>
<keyword evidence="2 4" id="KW-0238">DNA-binding</keyword>
<dbReference type="EMBL" id="FPKU01000002">
    <property type="protein sequence ID" value="SFZ85031.1"/>
    <property type="molecule type" value="Genomic_DNA"/>
</dbReference>
<feature type="domain" description="HTH tetR-type" evidence="5">
    <location>
        <begin position="18"/>
        <end position="77"/>
    </location>
</feature>
<dbReference type="Proteomes" id="UP000183447">
    <property type="component" value="Unassembled WGS sequence"/>
</dbReference>
<dbReference type="Gene3D" id="1.10.357.10">
    <property type="entry name" value="Tetracycline Repressor, domain 2"/>
    <property type="match status" value="1"/>
</dbReference>
<dbReference type="InterPro" id="IPR001647">
    <property type="entry name" value="HTH_TetR"/>
</dbReference>
<dbReference type="InterPro" id="IPR036271">
    <property type="entry name" value="Tet_transcr_reg_TetR-rel_C_sf"/>
</dbReference>
<dbReference type="InterPro" id="IPR009057">
    <property type="entry name" value="Homeodomain-like_sf"/>
</dbReference>
<evidence type="ECO:0000313" key="6">
    <source>
        <dbReference type="EMBL" id="SFZ85031.1"/>
    </source>
</evidence>
<evidence type="ECO:0000313" key="7">
    <source>
        <dbReference type="Proteomes" id="UP000183447"/>
    </source>
</evidence>
<feature type="DNA-binding region" description="H-T-H motif" evidence="4">
    <location>
        <begin position="40"/>
        <end position="59"/>
    </location>
</feature>
<keyword evidence="3" id="KW-0804">Transcription</keyword>
<dbReference type="Pfam" id="PF00440">
    <property type="entry name" value="TetR_N"/>
    <property type="match status" value="1"/>
</dbReference>
<keyword evidence="1" id="KW-0805">Transcription regulation</keyword>
<name>A0A1K2HZ43_9HYPH</name>
<accession>A0A1K2HZ43</accession>
<dbReference type="InterPro" id="IPR050109">
    <property type="entry name" value="HTH-type_TetR-like_transc_reg"/>
</dbReference>
<dbReference type="AlphaFoldDB" id="A0A1K2HZ43"/>
<dbReference type="GO" id="GO:0003700">
    <property type="term" value="F:DNA-binding transcription factor activity"/>
    <property type="evidence" value="ECO:0007669"/>
    <property type="project" value="TreeGrafter"/>
</dbReference>
<dbReference type="OrthoDB" id="7056813at2"/>
<gene>
    <name evidence="6" type="ORF">SAMN02983003_2345</name>
</gene>
<dbReference type="PANTHER" id="PTHR30055:SF220">
    <property type="entry name" value="TETR-FAMILY REGULATORY PROTEIN"/>
    <property type="match status" value="1"/>
</dbReference>
<evidence type="ECO:0000256" key="1">
    <source>
        <dbReference type="ARBA" id="ARBA00023015"/>
    </source>
</evidence>
<evidence type="ECO:0000256" key="2">
    <source>
        <dbReference type="ARBA" id="ARBA00023125"/>
    </source>
</evidence>
<protein>
    <submittedName>
        <fullName evidence="6">Transcriptional regulator, TetR family</fullName>
    </submittedName>
</protein>
<dbReference type="PROSITE" id="PS50977">
    <property type="entry name" value="HTH_TETR_2"/>
    <property type="match status" value="1"/>
</dbReference>
<dbReference type="RefSeq" id="WP_072343004.1">
    <property type="nucleotide sequence ID" value="NZ_FPKU01000002.1"/>
</dbReference>
<dbReference type="SUPFAM" id="SSF46689">
    <property type="entry name" value="Homeodomain-like"/>
    <property type="match status" value="1"/>
</dbReference>
<evidence type="ECO:0000259" key="5">
    <source>
        <dbReference type="PROSITE" id="PS50977"/>
    </source>
</evidence>
<keyword evidence="7" id="KW-1185">Reference proteome</keyword>
<dbReference type="Pfam" id="PF13305">
    <property type="entry name" value="TetR_C_33"/>
    <property type="match status" value="1"/>
</dbReference>
<evidence type="ECO:0000256" key="3">
    <source>
        <dbReference type="ARBA" id="ARBA00023163"/>
    </source>
</evidence>
<dbReference type="STRING" id="665118.SAMN02983003_2345"/>
<proteinExistence type="predicted"/>
<sequence length="215" mass="23121">MFPVPTSAQAREESYHHGDLAQALVDAGLDAMAAGSPLPGLRELARRVGVSSAAPYRHFRNRDELVAAIAAEGFHRFARLLQQAAAGRPADLQLPAIGRAYVRFARENRPLFQLMFSPEIDRIGDDSLKVAMEATLAPLTSAATHEAGRRDPLDATLGAWALMHGLAQLLLDPGLLDLDAERSERLVAGILQTFVAGLRATPGATVLRPGFERVS</sequence>
<dbReference type="SUPFAM" id="SSF48498">
    <property type="entry name" value="Tetracyclin repressor-like, C-terminal domain"/>
    <property type="match status" value="1"/>
</dbReference>
<reference evidence="6 7" key="1">
    <citation type="submission" date="2016-11" db="EMBL/GenBank/DDBJ databases">
        <authorList>
            <person name="Jaros S."/>
            <person name="Januszkiewicz K."/>
            <person name="Wedrychowicz H."/>
        </authorList>
    </citation>
    <scope>NUCLEOTIDE SEQUENCE [LARGE SCALE GENOMIC DNA]</scope>
    <source>
        <strain evidence="6 7">ATCC 23634</strain>
    </source>
</reference>
<dbReference type="PANTHER" id="PTHR30055">
    <property type="entry name" value="HTH-TYPE TRANSCRIPTIONAL REGULATOR RUTR"/>
    <property type="match status" value="1"/>
</dbReference>
<evidence type="ECO:0000256" key="4">
    <source>
        <dbReference type="PROSITE-ProRule" id="PRU00335"/>
    </source>
</evidence>
<dbReference type="GO" id="GO:0000976">
    <property type="term" value="F:transcription cis-regulatory region binding"/>
    <property type="evidence" value="ECO:0007669"/>
    <property type="project" value="TreeGrafter"/>
</dbReference>
<organism evidence="6 7">
    <name type="scientific">Devosia enhydra</name>
    <dbReference type="NCBI Taxonomy" id="665118"/>
    <lineage>
        <taxon>Bacteria</taxon>
        <taxon>Pseudomonadati</taxon>
        <taxon>Pseudomonadota</taxon>
        <taxon>Alphaproteobacteria</taxon>
        <taxon>Hyphomicrobiales</taxon>
        <taxon>Devosiaceae</taxon>
        <taxon>Devosia</taxon>
    </lineage>
</organism>